<organism evidence="5">
    <name type="scientific">Ambrosia artemisiifolia mitovirus 1</name>
    <dbReference type="NCBI Taxonomy" id="2080456"/>
    <lineage>
        <taxon>Viruses</taxon>
        <taxon>Riboviria</taxon>
        <taxon>Orthornavirae</taxon>
        <taxon>Lenarviricota</taxon>
        <taxon>Howeltoviricetes</taxon>
        <taxon>Cryppavirales</taxon>
        <taxon>Mitoviridae</taxon>
        <taxon>Mitovirus</taxon>
    </lineage>
</organism>
<keyword evidence="3" id="KW-0548">Nucleotidyltransferase</keyword>
<dbReference type="GO" id="GO:0003968">
    <property type="term" value="F:RNA-directed RNA polymerase activity"/>
    <property type="evidence" value="ECO:0007669"/>
    <property type="project" value="UniProtKB-KW"/>
</dbReference>
<keyword evidence="2" id="KW-0808">Transferase</keyword>
<evidence type="ECO:0000256" key="2">
    <source>
        <dbReference type="ARBA" id="ARBA00022679"/>
    </source>
</evidence>
<dbReference type="Pfam" id="PF05919">
    <property type="entry name" value="Mitovir_RNA_pol"/>
    <property type="match status" value="1"/>
</dbReference>
<evidence type="ECO:0000256" key="1">
    <source>
        <dbReference type="ARBA" id="ARBA00022484"/>
    </source>
</evidence>
<dbReference type="InterPro" id="IPR043502">
    <property type="entry name" value="DNA/RNA_pol_sf"/>
</dbReference>
<keyword evidence="4" id="KW-0812">Transmembrane</keyword>
<feature type="transmembrane region" description="Helical" evidence="4">
    <location>
        <begin position="788"/>
        <end position="807"/>
    </location>
</feature>
<keyword evidence="4" id="KW-1133">Transmembrane helix</keyword>
<accession>A0A2Z6JJ37</accession>
<evidence type="ECO:0000256" key="3">
    <source>
        <dbReference type="ARBA" id="ARBA00022695"/>
    </source>
</evidence>
<name>A0A2Z6JJ37_9VIRU</name>
<dbReference type="PANTHER" id="PTHR34456:SF13">
    <property type="entry name" value="REVERSE TRANSCRIPTASE DOMAIN-CONTAINING PROTEIN"/>
    <property type="match status" value="1"/>
</dbReference>
<keyword evidence="1 5" id="KW-0696">RNA-directed RNA polymerase</keyword>
<sequence length="821" mass="93357">MKKLISLICAPLFRDYTKVRPMAWQRCFGSISTIVTVLNKAVMVVFGCYSREYCVAAYLIAKNLRTKVRNMGFLGTLLYLKQCSVCLMSVYGGSTRVELSCPVSLTGSGYPRIIPPFHRRKIYRKDATADSLVRFYLTVFALGRIIPCAKPVSKSTFESIITPLSDDVMSRVLGLLGEVRPHLKDLVLRYIPWVTTIPLKQGIRWKPVWSSLPNLKLWRMIVQGTPKADQPKSFKRGIVTPYPVISFELGAFGSLLQTIHSLGQQWSSGILWPKRVRYAFDEMNKVWSGVDLDDFEKTSGPLIPTREQFHPGVQPHLSLGRLAQQVQGGGKRRVFAIGNYVNQRLLRPLHDWLMSILRTIPMDGTFNQLKPLDELVGCKACYSFDLKAATDRWPLVFMFEVVQCLFDRSFASATVNSALAYNLFDVGFVTKRKSVSFIAGQPLGYYSSWPLFALSHHILIWIAADRVYPGAYFDKYAVLGDDVVITDSAVAMEYRKLIEIMGIEISINKSLISNEGAGEFGKRFRVKGLAVDLSPVSSKLLLSSKHLFGLLSLGRTYNLTEKVCFRLGGAGYKQMATYLYKRSRRWERFHLLYSMSSGNQNISTVIGGGRPLNPDLFRLTYNTMINKVKPKQIKVPPVDIFSNPKELEFAEYSLLRNQVEEWLDHLKWYVLAVSSLDRELEELLSGPVVAVHWHSTKTEEIWSRFGSIWTCYDMVAKQGRSWTSPCLAASEGSIEDRQIVRYGDTMVYTPIWSSYWGLVLIRQDPQRNFDRCVLHMSARLRPAHFKDLPFVVLSLLVVVYVALVVVAKTYHLRHSQRSNQV</sequence>
<evidence type="ECO:0000313" key="5">
    <source>
        <dbReference type="EMBL" id="DAB41740.1"/>
    </source>
</evidence>
<dbReference type="PANTHER" id="PTHR34456">
    <property type="entry name" value="MITOVIRUS RNA-DEPENDENT RNA POLYMERASE"/>
    <property type="match status" value="1"/>
</dbReference>
<proteinExistence type="predicted"/>
<gene>
    <name evidence="5" type="primary">RdRp</name>
</gene>
<dbReference type="EMBL" id="BK010422">
    <property type="protein sequence ID" value="DAB41740.1"/>
    <property type="molecule type" value="Genomic_RNA"/>
</dbReference>
<reference evidence="5" key="1">
    <citation type="journal article" date="2018" name="Virology">
        <title>Evidence for contemporary plant mitoviruses.</title>
        <authorList>
            <person name="Nibert M.L."/>
            <person name="Vong M."/>
            <person name="Fugate K.K."/>
            <person name="Debat H.J."/>
        </authorList>
    </citation>
    <scope>NUCLEOTIDE SEQUENCE</scope>
    <source>
        <strain evidence="5">AmarMV1-Pannonia</strain>
    </source>
</reference>
<dbReference type="InterPro" id="IPR008686">
    <property type="entry name" value="RNA_pol_mitovir"/>
</dbReference>
<dbReference type="SUPFAM" id="SSF56672">
    <property type="entry name" value="DNA/RNA polymerases"/>
    <property type="match status" value="1"/>
</dbReference>
<keyword evidence="4" id="KW-0472">Membrane</keyword>
<evidence type="ECO:0000256" key="4">
    <source>
        <dbReference type="SAM" id="Phobius"/>
    </source>
</evidence>
<protein>
    <submittedName>
        <fullName evidence="5">RNA-dependent RNA polymerase</fullName>
    </submittedName>
</protein>